<feature type="transmembrane region" description="Helical" evidence="2">
    <location>
        <begin position="21"/>
        <end position="39"/>
    </location>
</feature>
<feature type="region of interest" description="Disordered" evidence="1">
    <location>
        <begin position="68"/>
        <end position="87"/>
    </location>
</feature>
<dbReference type="OrthoDB" id="9847894at2"/>
<proteinExistence type="predicted"/>
<dbReference type="EMBL" id="VLPL01000009">
    <property type="protein sequence ID" value="TSJ40150.1"/>
    <property type="molecule type" value="Genomic_DNA"/>
</dbReference>
<comment type="caution">
    <text evidence="3">The sequence shown here is derived from an EMBL/GenBank/DDBJ whole genome shotgun (WGS) entry which is preliminary data.</text>
</comment>
<evidence type="ECO:0000256" key="2">
    <source>
        <dbReference type="SAM" id="Phobius"/>
    </source>
</evidence>
<sequence length="247" mass="26607">MSIRVETEQTYGIRDRKIAGIIAFTAFVLLAALLGFIGYRISNQSLPKQTASEKMTLIPLNPQVLEQMQKNGRSGSPAKTTEAKTTPAQTEQLLAAAHSSEHVKSGNSNITNTSAPNNNPSGAKYLSDNPFTSGGINGGKYREKDPIGMHDDQIDDPKPVNNLRQLISLPNTSAIVSDENCRILLSVLVDPDGNIIGNPTLVKSASTTTDMSLIKEVISVVKNQAKYNKVKTTTNMKLALSIRITAS</sequence>
<evidence type="ECO:0000256" key="1">
    <source>
        <dbReference type="SAM" id="MobiDB-lite"/>
    </source>
</evidence>
<dbReference type="Proteomes" id="UP000316008">
    <property type="component" value="Unassembled WGS sequence"/>
</dbReference>
<gene>
    <name evidence="3" type="ORF">FO442_16255</name>
</gene>
<keyword evidence="2" id="KW-0472">Membrane</keyword>
<dbReference type="AlphaFoldDB" id="A0A556MJS1"/>
<keyword evidence="2" id="KW-0812">Transmembrane</keyword>
<name>A0A556MJS1_9FLAO</name>
<evidence type="ECO:0000313" key="4">
    <source>
        <dbReference type="Proteomes" id="UP000316008"/>
    </source>
</evidence>
<protein>
    <submittedName>
        <fullName evidence="3">Uncharacterized protein</fullName>
    </submittedName>
</protein>
<keyword evidence="4" id="KW-1185">Reference proteome</keyword>
<evidence type="ECO:0000313" key="3">
    <source>
        <dbReference type="EMBL" id="TSJ40150.1"/>
    </source>
</evidence>
<reference evidence="3 4" key="1">
    <citation type="submission" date="2019-07" db="EMBL/GenBank/DDBJ databases">
        <authorList>
            <person name="Huq M.A."/>
        </authorList>
    </citation>
    <scope>NUCLEOTIDE SEQUENCE [LARGE SCALE GENOMIC DNA]</scope>
    <source>
        <strain evidence="3 4">MAH-3</strain>
    </source>
</reference>
<feature type="compositionally biased region" description="Low complexity" evidence="1">
    <location>
        <begin position="77"/>
        <end position="87"/>
    </location>
</feature>
<accession>A0A556MJS1</accession>
<organism evidence="3 4">
    <name type="scientific">Fluviicola chungangensis</name>
    <dbReference type="NCBI Taxonomy" id="2597671"/>
    <lineage>
        <taxon>Bacteria</taxon>
        <taxon>Pseudomonadati</taxon>
        <taxon>Bacteroidota</taxon>
        <taxon>Flavobacteriia</taxon>
        <taxon>Flavobacteriales</taxon>
        <taxon>Crocinitomicaceae</taxon>
        <taxon>Fluviicola</taxon>
    </lineage>
</organism>
<keyword evidence="2" id="KW-1133">Transmembrane helix</keyword>
<feature type="compositionally biased region" description="Polar residues" evidence="1">
    <location>
        <begin position="105"/>
        <end position="121"/>
    </location>
</feature>
<feature type="region of interest" description="Disordered" evidence="1">
    <location>
        <begin position="97"/>
        <end position="130"/>
    </location>
</feature>
<dbReference type="RefSeq" id="WP_144334278.1">
    <property type="nucleotide sequence ID" value="NZ_VLPL01000009.1"/>
</dbReference>